<keyword evidence="2" id="KW-1185">Reference proteome</keyword>
<dbReference type="InterPro" id="IPR036322">
    <property type="entry name" value="WD40_repeat_dom_sf"/>
</dbReference>
<proteinExistence type="predicted"/>
<gene>
    <name evidence="1" type="ORF">TCON_1034</name>
</gene>
<dbReference type="Proteomes" id="UP001516464">
    <property type="component" value="Unassembled WGS sequence"/>
</dbReference>
<organism evidence="1 2">
    <name type="scientific">Astathelohania contejeani</name>
    <dbReference type="NCBI Taxonomy" id="164912"/>
    <lineage>
        <taxon>Eukaryota</taxon>
        <taxon>Fungi</taxon>
        <taxon>Fungi incertae sedis</taxon>
        <taxon>Microsporidia</taxon>
        <taxon>Astathelohaniidae</taxon>
        <taxon>Astathelohania</taxon>
    </lineage>
</organism>
<accession>A0ABQ7I015</accession>
<evidence type="ECO:0000313" key="1">
    <source>
        <dbReference type="EMBL" id="KAF7683762.1"/>
    </source>
</evidence>
<evidence type="ECO:0000313" key="2">
    <source>
        <dbReference type="Proteomes" id="UP001516464"/>
    </source>
</evidence>
<sequence>MKKEGPSIKIRKSKMVGNHTKTIFGFFTPGKKEIIISSTTIRKIKVLQSPQPIINLSWSYNGAKLIITSDNGIYILCIFTNKIVFSLVIENLIDAYLLSNYKILCCKKGILSFLNEFNQEELELYCDRYIVYRDCILYQFDGLITIIDYEYHVLHEYRPNFIIETNFYAQLCQNKLLMLNGNKILGKNTSITINENGSYPDKFLITNEHYIIRKNNRVEIYNKRTGEKLDVLPGKEIESNCKDRIYILNNEKFKILQEEEENLNFHMIDKYVYVKEMEEEFDISDESVLNIIDSFEGYVKDFELIK</sequence>
<dbReference type="SUPFAM" id="SSF50978">
    <property type="entry name" value="WD40 repeat-like"/>
    <property type="match status" value="1"/>
</dbReference>
<reference evidence="1 2" key="1">
    <citation type="submission" date="2019-01" db="EMBL/GenBank/DDBJ databases">
        <title>Genomes sequencing and comparative genomics of infectious freshwater microsporidia, Cucumispora dikerogammari and Thelohania contejeani.</title>
        <authorList>
            <person name="Cormier A."/>
            <person name="Giraud I."/>
            <person name="Wattier R."/>
            <person name="Teixeira M."/>
            <person name="Grandjean F."/>
            <person name="Rigaud T."/>
            <person name="Cordaux R."/>
        </authorList>
    </citation>
    <scope>NUCLEOTIDE SEQUENCE [LARGE SCALE GENOMIC DNA]</scope>
    <source>
        <strain evidence="1">T1</strain>
        <tissue evidence="1">Spores</tissue>
    </source>
</reference>
<dbReference type="EMBL" id="SBIQ01000054">
    <property type="protein sequence ID" value="KAF7683762.1"/>
    <property type="molecule type" value="Genomic_DNA"/>
</dbReference>
<name>A0ABQ7I015_9MICR</name>
<comment type="caution">
    <text evidence="1">The sequence shown here is derived from an EMBL/GenBank/DDBJ whole genome shotgun (WGS) entry which is preliminary data.</text>
</comment>
<protein>
    <submittedName>
        <fullName evidence="1">Uncharacterized protein</fullName>
    </submittedName>
</protein>